<gene>
    <name evidence="1" type="ORF">NCTC11546_01708</name>
</gene>
<proteinExistence type="predicted"/>
<evidence type="ECO:0000313" key="1">
    <source>
        <dbReference type="EMBL" id="SQA78471.1"/>
    </source>
</evidence>
<organism evidence="1 2">
    <name type="scientific">Capnocytophaga ochracea</name>
    <dbReference type="NCBI Taxonomy" id="1018"/>
    <lineage>
        <taxon>Bacteria</taxon>
        <taxon>Pseudomonadati</taxon>
        <taxon>Bacteroidota</taxon>
        <taxon>Flavobacteriia</taxon>
        <taxon>Flavobacteriales</taxon>
        <taxon>Flavobacteriaceae</taxon>
        <taxon>Capnocytophaga</taxon>
    </lineage>
</organism>
<evidence type="ECO:0000313" key="2">
    <source>
        <dbReference type="Proteomes" id="UP000249891"/>
    </source>
</evidence>
<name>A0A2X2RPQ3_CAPOC</name>
<dbReference type="Proteomes" id="UP000249891">
    <property type="component" value="Unassembled WGS sequence"/>
</dbReference>
<protein>
    <submittedName>
        <fullName evidence="1">Uncharacterized protein</fullName>
    </submittedName>
</protein>
<dbReference type="AlphaFoldDB" id="A0A2X2RPQ3"/>
<sequence length="29" mass="3490">MVLPSVRDIRAFKIEDYSDFTQEFQLNIN</sequence>
<dbReference type="EMBL" id="UARG01000017">
    <property type="protein sequence ID" value="SQA78471.1"/>
    <property type="molecule type" value="Genomic_DNA"/>
</dbReference>
<accession>A0A2X2RPQ3</accession>
<reference evidence="1 2" key="1">
    <citation type="submission" date="2018-06" db="EMBL/GenBank/DDBJ databases">
        <authorList>
            <consortium name="Pathogen Informatics"/>
            <person name="Doyle S."/>
        </authorList>
    </citation>
    <scope>NUCLEOTIDE SEQUENCE [LARGE SCALE GENOMIC DNA]</scope>
    <source>
        <strain evidence="1 2">NCTC11546</strain>
    </source>
</reference>